<dbReference type="Pfam" id="PF00514">
    <property type="entry name" value="Arm"/>
    <property type="match status" value="2"/>
</dbReference>
<organism evidence="3 4">
    <name type="scientific">Paralvinella palmiformis</name>
    <dbReference type="NCBI Taxonomy" id="53620"/>
    <lineage>
        <taxon>Eukaryota</taxon>
        <taxon>Metazoa</taxon>
        <taxon>Spiralia</taxon>
        <taxon>Lophotrochozoa</taxon>
        <taxon>Annelida</taxon>
        <taxon>Polychaeta</taxon>
        <taxon>Sedentaria</taxon>
        <taxon>Canalipalpata</taxon>
        <taxon>Terebellida</taxon>
        <taxon>Terebelliformia</taxon>
        <taxon>Alvinellidae</taxon>
        <taxon>Paralvinella</taxon>
    </lineage>
</organism>
<evidence type="ECO:0000313" key="3">
    <source>
        <dbReference type="EMBL" id="KAK2158136.1"/>
    </source>
</evidence>
<feature type="repeat" description="ARM" evidence="1">
    <location>
        <begin position="899"/>
        <end position="949"/>
    </location>
</feature>
<dbReference type="PANTHER" id="PTHR46241:SF1">
    <property type="entry name" value="OUTER DYNEIN ARM-DOCKING COMPLEX SUBUNIT 2"/>
    <property type="match status" value="1"/>
</dbReference>
<dbReference type="SUPFAM" id="SSF48371">
    <property type="entry name" value="ARM repeat"/>
    <property type="match status" value="2"/>
</dbReference>
<dbReference type="PANTHER" id="PTHR46241">
    <property type="entry name" value="ARMADILLO REPEAT-CONTAINING PROTEIN 4 ARMC4"/>
    <property type="match status" value="1"/>
</dbReference>
<dbReference type="SMART" id="SM00185">
    <property type="entry name" value="ARM"/>
    <property type="match status" value="11"/>
</dbReference>
<protein>
    <recommendedName>
        <fullName evidence="5">Armadillo repeat-containing protein 4</fullName>
    </recommendedName>
</protein>
<evidence type="ECO:0008006" key="5">
    <source>
        <dbReference type="Google" id="ProtNLM"/>
    </source>
</evidence>
<feature type="compositionally biased region" description="Acidic residues" evidence="2">
    <location>
        <begin position="429"/>
        <end position="447"/>
    </location>
</feature>
<evidence type="ECO:0000256" key="2">
    <source>
        <dbReference type="SAM" id="MobiDB-lite"/>
    </source>
</evidence>
<sequence length="1075" mass="119339">MGQTLVVLAERTASNGGRRGKVEQTESNNVMLKKFLEFLDTKVSDELGKFQFVSPMSWPTTLEASDLSGSGCTVNGNEAISEAKSTEGEPMLMLKIVNNVPTVTIMSLEHGNIVLSCADSKGKKTSELRHCLEANSDPVAKICGERFSTIHGPNEELVRYMQSGGAEGQDEAEKQRNKTLALLLTSFHQLDRDTLKETFGVATSTTRLTPDEVERWVDLLKRYCGKDENKNILEDLDYFPEYNQKLKNGCRALPKRQIRGEICYIVAVPHDTEPVYITATTDGYFVSPPLENGRFVFGRAEGEETYSALIPLLRNKSPLFNELIDNEEIFQQMEDDKEKGIIDTTGDLNGEEGRYDKGQGQEIQKRQQGDDQKAEKKKHDKTKKKLEPSLKWRNLMIEDHKEIEKKDDKKKKLKPIKKPRDNKRHTGSDGEDSFEESSSESEEEEEAPDRRQDANTDLPSEYWQIQKLVKYLKSGNQTATIIALCSMRDFNLSQETCQLAIRDVGGLEVLINLLDTDEIKCKIGSLKILKEISKNTQIRRAIADLGGLQTMVKILSDPMANKELKCLVAETIANVAKFIRARRTVRQHGGIKKLVGLLDIPPASSYNNMQNAAKEKEHEKDIEVACTGAMALWSCSKSKKNKQAMRKAGAIPLLAKLLKSENTEMLIPVVGTLQECASEPNYRLAIRTEGMVEDLVKNLSDEHPQELQMHCASAIFKCAEEKETRDLVRQYGGLEPLVALLGNKENKDLLAAATGAIWKCAISPENVVRFQELKAIDQLVGLLNNQPEEVLVNVVGGLAELAKEPQNRMTIRKAGGIQPLVNLLTGTNQALLINVTKAVGSCAEEPDNMAIIDKLDGVRLLWSLLKNPNMQVKASAAWAICPCIEHAKDAGEMVRSFVGGLELIVGLLHVKDDQELTEQDIEVLASVCAAIANIANDEENLAVITDHNVVSMLAKLTNTMNDKLRRHLAEAIARCCNWGQNRIEFGRQGAVAPLVRYLKAKDPEVHRSTAKALFQLSKDPDNCITMHEAGVVKPLMEMVGSNDDILQEAAAGCIANIRRLALANEKAKTNKTVPN</sequence>
<dbReference type="InterPro" id="IPR011989">
    <property type="entry name" value="ARM-like"/>
</dbReference>
<dbReference type="InterPro" id="IPR000225">
    <property type="entry name" value="Armadillo"/>
</dbReference>
<keyword evidence="4" id="KW-1185">Reference proteome</keyword>
<dbReference type="InterPro" id="IPR016024">
    <property type="entry name" value="ARM-type_fold"/>
</dbReference>
<feature type="compositionally biased region" description="Basic and acidic residues" evidence="2">
    <location>
        <begin position="351"/>
        <end position="374"/>
    </location>
</feature>
<reference evidence="3" key="1">
    <citation type="journal article" date="2023" name="Mol. Biol. Evol.">
        <title>Third-Generation Sequencing Reveals the Adaptive Role of the Epigenome in Three Deep-Sea Polychaetes.</title>
        <authorList>
            <person name="Perez M."/>
            <person name="Aroh O."/>
            <person name="Sun Y."/>
            <person name="Lan Y."/>
            <person name="Juniper S.K."/>
            <person name="Young C.R."/>
            <person name="Angers B."/>
            <person name="Qian P.Y."/>
        </authorList>
    </citation>
    <scope>NUCLEOTIDE SEQUENCE</scope>
    <source>
        <strain evidence="3">P08H-3</strain>
    </source>
</reference>
<feature type="region of interest" description="Disordered" evidence="2">
    <location>
        <begin position="403"/>
        <end position="458"/>
    </location>
</feature>
<dbReference type="PROSITE" id="PS50176">
    <property type="entry name" value="ARM_REPEAT"/>
    <property type="match status" value="5"/>
</dbReference>
<proteinExistence type="predicted"/>
<feature type="compositionally biased region" description="Basic residues" evidence="2">
    <location>
        <begin position="375"/>
        <end position="384"/>
    </location>
</feature>
<dbReference type="Pfam" id="PF13646">
    <property type="entry name" value="HEAT_2"/>
    <property type="match status" value="1"/>
</dbReference>
<dbReference type="Proteomes" id="UP001208570">
    <property type="component" value="Unassembled WGS sequence"/>
</dbReference>
<feature type="repeat" description="ARM" evidence="1">
    <location>
        <begin position="649"/>
        <end position="691"/>
    </location>
</feature>
<feature type="region of interest" description="Disordered" evidence="2">
    <location>
        <begin position="334"/>
        <end position="391"/>
    </location>
</feature>
<evidence type="ECO:0000313" key="4">
    <source>
        <dbReference type="Proteomes" id="UP001208570"/>
    </source>
</evidence>
<name>A0AAD9JSJ8_9ANNE</name>
<accession>A0AAD9JSJ8</accession>
<gene>
    <name evidence="3" type="ORF">LSH36_176g01011</name>
</gene>
<dbReference type="EMBL" id="JAODUP010000176">
    <property type="protein sequence ID" value="KAK2158136.1"/>
    <property type="molecule type" value="Genomic_DNA"/>
</dbReference>
<feature type="repeat" description="ARM" evidence="1">
    <location>
        <begin position="774"/>
        <end position="816"/>
    </location>
</feature>
<dbReference type="Gene3D" id="1.25.10.10">
    <property type="entry name" value="Leucine-rich Repeat Variant"/>
    <property type="match status" value="2"/>
</dbReference>
<feature type="repeat" description="ARM" evidence="1">
    <location>
        <begin position="989"/>
        <end position="1022"/>
    </location>
</feature>
<feature type="compositionally biased region" description="Basic residues" evidence="2">
    <location>
        <begin position="408"/>
        <end position="425"/>
    </location>
</feature>
<comment type="caution">
    <text evidence="3">The sequence shown here is derived from an EMBL/GenBank/DDBJ whole genome shotgun (WGS) entry which is preliminary data.</text>
</comment>
<dbReference type="AlphaFoldDB" id="A0AAD9JSJ8"/>
<evidence type="ECO:0000256" key="1">
    <source>
        <dbReference type="PROSITE-ProRule" id="PRU00259"/>
    </source>
</evidence>
<feature type="repeat" description="ARM" evidence="1">
    <location>
        <begin position="732"/>
        <end position="757"/>
    </location>
</feature>